<dbReference type="AlphaFoldDB" id="A0A7M1XJU9"/>
<sequence length="52" mass="6318">MADKRMNIILRCKECKSENYITTKNKRLHPDRFSTNKYCPKCNKMTLHEEKK</sequence>
<dbReference type="Proteomes" id="UP000593591">
    <property type="component" value="Chromosome"/>
</dbReference>
<dbReference type="InterPro" id="IPR018264">
    <property type="entry name" value="Ribosomal_bL33_CS"/>
</dbReference>
<evidence type="ECO:0000256" key="3">
    <source>
        <dbReference type="ARBA" id="ARBA00023274"/>
    </source>
</evidence>
<organism evidence="6 7">
    <name type="scientific">Treponema rectale</name>
    <dbReference type="NCBI Taxonomy" id="744512"/>
    <lineage>
        <taxon>Bacteria</taxon>
        <taxon>Pseudomonadati</taxon>
        <taxon>Spirochaetota</taxon>
        <taxon>Spirochaetia</taxon>
        <taxon>Spirochaetales</taxon>
        <taxon>Treponemataceae</taxon>
        <taxon>Treponema</taxon>
    </lineage>
</organism>
<keyword evidence="2 5" id="KW-0689">Ribosomal protein</keyword>
<dbReference type="Pfam" id="PF00471">
    <property type="entry name" value="Ribosomal_L33"/>
    <property type="match status" value="1"/>
</dbReference>
<evidence type="ECO:0000256" key="5">
    <source>
        <dbReference type="HAMAP-Rule" id="MF_00294"/>
    </source>
</evidence>
<dbReference type="SUPFAM" id="SSF57829">
    <property type="entry name" value="Zn-binding ribosomal proteins"/>
    <property type="match status" value="1"/>
</dbReference>
<dbReference type="NCBIfam" id="NF001860">
    <property type="entry name" value="PRK00595.1"/>
    <property type="match status" value="1"/>
</dbReference>
<dbReference type="InterPro" id="IPR011332">
    <property type="entry name" value="Ribosomal_zn-bd"/>
</dbReference>
<dbReference type="GO" id="GO:0003735">
    <property type="term" value="F:structural constituent of ribosome"/>
    <property type="evidence" value="ECO:0007669"/>
    <property type="project" value="InterPro"/>
</dbReference>
<name>A0A7M1XJU9_9SPIR</name>
<comment type="similarity">
    <text evidence="1 5">Belongs to the bacterial ribosomal protein bL33 family.</text>
</comment>
<evidence type="ECO:0000256" key="4">
    <source>
        <dbReference type="ARBA" id="ARBA00035176"/>
    </source>
</evidence>
<dbReference type="Gene3D" id="2.20.28.120">
    <property type="entry name" value="Ribosomal protein L33"/>
    <property type="match status" value="1"/>
</dbReference>
<dbReference type="InterPro" id="IPR038584">
    <property type="entry name" value="Ribosomal_bL33_sf"/>
</dbReference>
<dbReference type="EMBL" id="CP031517">
    <property type="protein sequence ID" value="QOS39727.1"/>
    <property type="molecule type" value="Genomic_DNA"/>
</dbReference>
<evidence type="ECO:0000256" key="1">
    <source>
        <dbReference type="ARBA" id="ARBA00007596"/>
    </source>
</evidence>
<dbReference type="GO" id="GO:0005737">
    <property type="term" value="C:cytoplasm"/>
    <property type="evidence" value="ECO:0007669"/>
    <property type="project" value="UniProtKB-ARBA"/>
</dbReference>
<reference evidence="6 7" key="1">
    <citation type="submission" date="2018-08" db="EMBL/GenBank/DDBJ databases">
        <title>The first complete genome of Treponema rectale (CHPAT), a commensal spirochete of the bovine rectum.</title>
        <authorList>
            <person name="Staton G.J."/>
            <person name="Clegg S.R."/>
            <person name="Carter S.D."/>
            <person name="Radford A.D."/>
            <person name="Darby A."/>
            <person name="Hall N."/>
            <person name="Birtles R.J."/>
            <person name="Evans N.J."/>
        </authorList>
    </citation>
    <scope>NUCLEOTIDE SEQUENCE [LARGE SCALE GENOMIC DNA]</scope>
    <source>
        <strain evidence="6 7">CHPA</strain>
    </source>
</reference>
<dbReference type="GO" id="GO:0005840">
    <property type="term" value="C:ribosome"/>
    <property type="evidence" value="ECO:0007669"/>
    <property type="project" value="UniProtKB-KW"/>
</dbReference>
<dbReference type="KEGG" id="trc:DYE49_04310"/>
<keyword evidence="3 5" id="KW-0687">Ribonucleoprotein</keyword>
<dbReference type="GO" id="GO:0006412">
    <property type="term" value="P:translation"/>
    <property type="evidence" value="ECO:0007669"/>
    <property type="project" value="UniProtKB-UniRule"/>
</dbReference>
<dbReference type="HAMAP" id="MF_00294">
    <property type="entry name" value="Ribosomal_bL33"/>
    <property type="match status" value="1"/>
</dbReference>
<dbReference type="PROSITE" id="PS00582">
    <property type="entry name" value="RIBOSOMAL_L33"/>
    <property type="match status" value="1"/>
</dbReference>
<dbReference type="GO" id="GO:1990904">
    <property type="term" value="C:ribonucleoprotein complex"/>
    <property type="evidence" value="ECO:0007669"/>
    <property type="project" value="UniProtKB-KW"/>
</dbReference>
<evidence type="ECO:0000256" key="2">
    <source>
        <dbReference type="ARBA" id="ARBA00022980"/>
    </source>
</evidence>
<gene>
    <name evidence="5 6" type="primary">rpmG</name>
    <name evidence="6" type="ORF">DYE49_04310</name>
</gene>
<dbReference type="InterPro" id="IPR001705">
    <property type="entry name" value="Ribosomal_bL33"/>
</dbReference>
<protein>
    <recommendedName>
        <fullName evidence="4 5">Large ribosomal subunit protein bL33</fullName>
    </recommendedName>
</protein>
<dbReference type="PANTHER" id="PTHR43168:SF2">
    <property type="entry name" value="LARGE RIBOSOMAL SUBUNIT PROTEIN BL33C"/>
    <property type="match status" value="1"/>
</dbReference>
<dbReference type="NCBIfam" id="NF001764">
    <property type="entry name" value="PRK00504.1"/>
    <property type="match status" value="1"/>
</dbReference>
<dbReference type="PANTHER" id="PTHR43168">
    <property type="entry name" value="50S RIBOSOMAL PROTEIN L33, CHLOROPLASTIC"/>
    <property type="match status" value="1"/>
</dbReference>
<dbReference type="NCBIfam" id="TIGR01023">
    <property type="entry name" value="rpmG_bact"/>
    <property type="match status" value="1"/>
</dbReference>
<accession>A0A7M1XJU9</accession>
<proteinExistence type="inferred from homology"/>
<evidence type="ECO:0000313" key="6">
    <source>
        <dbReference type="EMBL" id="QOS39727.1"/>
    </source>
</evidence>
<evidence type="ECO:0000313" key="7">
    <source>
        <dbReference type="Proteomes" id="UP000593591"/>
    </source>
</evidence>